<dbReference type="EMBL" id="SHKY01000001">
    <property type="protein sequence ID" value="RZU51544.1"/>
    <property type="molecule type" value="Genomic_DNA"/>
</dbReference>
<dbReference type="Gene3D" id="1.10.10.10">
    <property type="entry name" value="Winged helix-like DNA-binding domain superfamily/Winged helix DNA-binding domain"/>
    <property type="match status" value="1"/>
</dbReference>
<evidence type="ECO:0000256" key="4">
    <source>
        <dbReference type="ARBA" id="ARBA00023163"/>
    </source>
</evidence>
<dbReference type="InterPro" id="IPR059106">
    <property type="entry name" value="WHD_MalT"/>
</dbReference>
<dbReference type="Pfam" id="PF13401">
    <property type="entry name" value="AAA_22"/>
    <property type="match status" value="1"/>
</dbReference>
<reference evidence="8 9" key="1">
    <citation type="submission" date="2019-02" db="EMBL/GenBank/DDBJ databases">
        <title>Sequencing the genomes of 1000 actinobacteria strains.</title>
        <authorList>
            <person name="Klenk H.-P."/>
        </authorList>
    </citation>
    <scope>NUCLEOTIDE SEQUENCE [LARGE SCALE GENOMIC DNA]</scope>
    <source>
        <strain evidence="8 9">DSM 45162</strain>
    </source>
</reference>
<keyword evidence="4" id="KW-0804">Transcription</keyword>
<dbReference type="SUPFAM" id="SSF52540">
    <property type="entry name" value="P-loop containing nucleoside triphosphate hydrolases"/>
    <property type="match status" value="1"/>
</dbReference>
<accession>A0A4Q7ZLQ8</accession>
<dbReference type="Pfam" id="PF00486">
    <property type="entry name" value="Trans_reg_C"/>
    <property type="match status" value="1"/>
</dbReference>
<dbReference type="InterPro" id="IPR016032">
    <property type="entry name" value="Sig_transdc_resp-reg_C-effctor"/>
</dbReference>
<gene>
    <name evidence="8" type="ORF">EV385_3374</name>
</gene>
<evidence type="ECO:0000256" key="3">
    <source>
        <dbReference type="ARBA" id="ARBA00023125"/>
    </source>
</evidence>
<dbReference type="RefSeq" id="WP_207229850.1">
    <property type="nucleotide sequence ID" value="NZ_SHKY01000001.1"/>
</dbReference>
<dbReference type="Proteomes" id="UP000292564">
    <property type="component" value="Unassembled WGS sequence"/>
</dbReference>
<protein>
    <submittedName>
        <fullName evidence="8">Transcriptional regulator</fullName>
    </submittedName>
</protein>
<dbReference type="InterPro" id="IPR001867">
    <property type="entry name" value="OmpR/PhoB-type_DNA-bd"/>
</dbReference>
<keyword evidence="9" id="KW-1185">Reference proteome</keyword>
<dbReference type="SMART" id="SM00862">
    <property type="entry name" value="Trans_reg_C"/>
    <property type="match status" value="1"/>
</dbReference>
<evidence type="ECO:0000256" key="2">
    <source>
        <dbReference type="ARBA" id="ARBA00023015"/>
    </source>
</evidence>
<dbReference type="AlphaFoldDB" id="A0A4Q7ZLQ8"/>
<dbReference type="Gene3D" id="1.25.40.10">
    <property type="entry name" value="Tetratricopeptide repeat domain"/>
    <property type="match status" value="1"/>
</dbReference>
<sequence length="1001" mass="107218">MRLFDQLDAATAAAPVLVLAPAGFGKSTLLAQYARRHPGPAAAYQADAMEVAHGDTAARLVEAVLAARRTRLEPGPAPAGPPDLPAAEAARTWSDARRLVAEARDESTAVLEAMADAALDPGGLLLTLDDIHHLIGTPGEQVVARVLARRPRGVQIVLAARRPPGLPLLRHELAGDGGLIGLDDLRFRRWEVERLLDEVYGEPLPPEEAALLARRTGGWPAGLALFHRAIRGRPMADRCRAAGAPLERWPAFRQFFDESVLAGLPADILDLLVRTCVLDVLTPDRCARLTGAPVAAATLDGLIGTYALPMTAHGDRYRYEPPFRAHLAQLLGEQLGPVGLREWHRRSAEVLLDEDAPAEAARSLARAGDWPALQLLLAENGPIVVRPPAVDLLELVPAAQRDDEPWLVYAEAEHHLNNAQLPEARDRFRAAEAMFASRADVSGEVGLLAVRSQLGEVESLLAESLPPRGLHWTAWLRVAVGPNAVQNTRRVTELTPAEAELIRLVGAVYGGGVPDEITRETHTVGIDASDSAVALLGLRLVRTCLAVARGKASPAALERIADEAEMLGLGWVARLALGARALGRSPYTAVDAYAVAAACRRAGDRWGHMLVTSVGVICEVRDGRLDEERLAALSAEATEMGAESIAAWADAFWALARARRADPAAAREAQAAIDRAEAARVPGAAVAGMLAVAVADPLRRAVLLRAAADRAAEAELPRTTFKFWVATYAAGATANPAPAVQIRCFGGFAMAISGRPVDLAQVRPRARSALRLLAMHAGRFVHREVLIEALWSDLAPAAATRNLQVTISALRGLLEPDSGRGKAQMLLRSGDAYGIVLPTGSYADTAAFTEAVQRWQQQRRSGSFASEVDAMRAALAAYGGELLPEEGPAEWAVEAREQYRHLATRVARELATAELTQGNVADAIRAAEQCISLDPHDDEAWQVLLRAYARSATPAKALEARRRYADMLARLGVPEPTQQQLHGGNAAMVPPPPRRRAPRDG</sequence>
<evidence type="ECO:0000313" key="8">
    <source>
        <dbReference type="EMBL" id="RZU51544.1"/>
    </source>
</evidence>
<feature type="domain" description="Bacterial transcriptional activator" evidence="7">
    <location>
        <begin position="843"/>
        <end position="986"/>
    </location>
</feature>
<dbReference type="GO" id="GO:0016887">
    <property type="term" value="F:ATP hydrolysis activity"/>
    <property type="evidence" value="ECO:0007669"/>
    <property type="project" value="InterPro"/>
</dbReference>
<dbReference type="InterPro" id="IPR027417">
    <property type="entry name" value="P-loop_NTPase"/>
</dbReference>
<keyword evidence="3" id="KW-0238">DNA-binding</keyword>
<dbReference type="InterPro" id="IPR049945">
    <property type="entry name" value="AAA_22"/>
</dbReference>
<evidence type="ECO:0000256" key="1">
    <source>
        <dbReference type="ARBA" id="ARBA00005820"/>
    </source>
</evidence>
<evidence type="ECO:0000256" key="5">
    <source>
        <dbReference type="SAM" id="MobiDB-lite"/>
    </source>
</evidence>
<dbReference type="SMART" id="SM01043">
    <property type="entry name" value="BTAD"/>
    <property type="match status" value="1"/>
</dbReference>
<evidence type="ECO:0000313" key="9">
    <source>
        <dbReference type="Proteomes" id="UP000292564"/>
    </source>
</evidence>
<keyword evidence="2" id="KW-0805">Transcription regulation</keyword>
<feature type="region of interest" description="Disordered" evidence="5">
    <location>
        <begin position="975"/>
        <end position="1001"/>
    </location>
</feature>
<dbReference type="InterPro" id="IPR051677">
    <property type="entry name" value="AfsR-DnrI-RedD_regulator"/>
</dbReference>
<name>A0A4Q7ZLQ8_9ACTN</name>
<evidence type="ECO:0000259" key="7">
    <source>
        <dbReference type="SMART" id="SM01043"/>
    </source>
</evidence>
<evidence type="ECO:0000259" key="6">
    <source>
        <dbReference type="SMART" id="SM00862"/>
    </source>
</evidence>
<dbReference type="GO" id="GO:0000160">
    <property type="term" value="P:phosphorelay signal transduction system"/>
    <property type="evidence" value="ECO:0007669"/>
    <property type="project" value="InterPro"/>
</dbReference>
<feature type="domain" description="OmpR/PhoB-type" evidence="6">
    <location>
        <begin position="754"/>
        <end position="837"/>
    </location>
</feature>
<dbReference type="InterPro" id="IPR011990">
    <property type="entry name" value="TPR-like_helical_dom_sf"/>
</dbReference>
<organism evidence="8 9">
    <name type="scientific">Krasilnikovia cinnamomea</name>
    <dbReference type="NCBI Taxonomy" id="349313"/>
    <lineage>
        <taxon>Bacteria</taxon>
        <taxon>Bacillati</taxon>
        <taxon>Actinomycetota</taxon>
        <taxon>Actinomycetes</taxon>
        <taxon>Micromonosporales</taxon>
        <taxon>Micromonosporaceae</taxon>
        <taxon>Krasilnikovia</taxon>
    </lineage>
</organism>
<dbReference type="PANTHER" id="PTHR35807">
    <property type="entry name" value="TRANSCRIPTIONAL REGULATOR REDD-RELATED"/>
    <property type="match status" value="1"/>
</dbReference>
<dbReference type="PANTHER" id="PTHR35807:SF1">
    <property type="entry name" value="TRANSCRIPTIONAL REGULATOR REDD"/>
    <property type="match status" value="1"/>
</dbReference>
<comment type="caution">
    <text evidence="8">The sequence shown here is derived from an EMBL/GenBank/DDBJ whole genome shotgun (WGS) entry which is preliminary data.</text>
</comment>
<dbReference type="SUPFAM" id="SSF48452">
    <property type="entry name" value="TPR-like"/>
    <property type="match status" value="1"/>
</dbReference>
<proteinExistence type="inferred from homology"/>
<comment type="similarity">
    <text evidence="1">Belongs to the AfsR/DnrI/RedD regulatory family.</text>
</comment>
<dbReference type="InterPro" id="IPR036388">
    <property type="entry name" value="WH-like_DNA-bd_sf"/>
</dbReference>
<dbReference type="GO" id="GO:0006355">
    <property type="term" value="P:regulation of DNA-templated transcription"/>
    <property type="evidence" value="ECO:0007669"/>
    <property type="project" value="InterPro"/>
</dbReference>
<dbReference type="SUPFAM" id="SSF46894">
    <property type="entry name" value="C-terminal effector domain of the bipartite response regulators"/>
    <property type="match status" value="1"/>
</dbReference>
<dbReference type="GO" id="GO:0003677">
    <property type="term" value="F:DNA binding"/>
    <property type="evidence" value="ECO:0007669"/>
    <property type="project" value="UniProtKB-KW"/>
</dbReference>
<dbReference type="Pfam" id="PF25873">
    <property type="entry name" value="WHD_MalT"/>
    <property type="match status" value="1"/>
</dbReference>
<dbReference type="InterPro" id="IPR005158">
    <property type="entry name" value="BTAD"/>
</dbReference>
<dbReference type="Pfam" id="PF03704">
    <property type="entry name" value="BTAD"/>
    <property type="match status" value="1"/>
</dbReference>